<dbReference type="Gene3D" id="3.30.460.10">
    <property type="entry name" value="Beta Polymerase, domain 2"/>
    <property type="match status" value="1"/>
</dbReference>
<dbReference type="InterPro" id="IPR007685">
    <property type="entry name" value="RelA_SpoT"/>
</dbReference>
<dbReference type="GeneID" id="64463259"/>
<dbReference type="Proteomes" id="UP000003811">
    <property type="component" value="Chromosome"/>
</dbReference>
<protein>
    <recommendedName>
        <fullName evidence="2">RelA/SpoT domain-containing protein</fullName>
    </recommendedName>
</protein>
<evidence type="ECO:0000313" key="4">
    <source>
        <dbReference type="Proteomes" id="UP000003811"/>
    </source>
</evidence>
<dbReference type="EMBL" id="CP047260">
    <property type="protein sequence ID" value="QHE95262.1"/>
    <property type="molecule type" value="Genomic_DNA"/>
</dbReference>
<dbReference type="CDD" id="cd05399">
    <property type="entry name" value="NT_Rel-Spo_like"/>
    <property type="match status" value="1"/>
</dbReference>
<organism evidence="3 4">
    <name type="scientific">Pseudomonas syringae pv. maculicola str. ES4326</name>
    <dbReference type="NCBI Taxonomy" id="629265"/>
    <lineage>
        <taxon>Bacteria</taxon>
        <taxon>Pseudomonadati</taxon>
        <taxon>Pseudomonadota</taxon>
        <taxon>Gammaproteobacteria</taxon>
        <taxon>Pseudomonadales</taxon>
        <taxon>Pseudomonadaceae</taxon>
        <taxon>Pseudomonas</taxon>
    </lineage>
</organism>
<gene>
    <name evidence="3" type="ORF">PMA4326_000475</name>
</gene>
<feature type="compositionally biased region" description="Basic and acidic residues" evidence="1">
    <location>
        <begin position="392"/>
        <end position="409"/>
    </location>
</feature>
<dbReference type="SMART" id="SM00954">
    <property type="entry name" value="RelA_SpoT"/>
    <property type="match status" value="1"/>
</dbReference>
<feature type="compositionally biased region" description="Polar residues" evidence="1">
    <location>
        <begin position="410"/>
        <end position="422"/>
    </location>
</feature>
<feature type="region of interest" description="Disordered" evidence="1">
    <location>
        <begin position="382"/>
        <end position="422"/>
    </location>
</feature>
<feature type="domain" description="RelA/SpoT" evidence="2">
    <location>
        <begin position="67"/>
        <end position="209"/>
    </location>
</feature>
<evidence type="ECO:0000259" key="2">
    <source>
        <dbReference type="SMART" id="SM00954"/>
    </source>
</evidence>
<dbReference type="RefSeq" id="WP_007248242.1">
    <property type="nucleotide sequence ID" value="NZ_CP047260.1"/>
</dbReference>
<sequence length="422" mass="47737">MSFNMTLENFLKNSSISDEEWGNSKLDWSEMLAIAKDHEGRVRNLTIQSGALSNTLQEFGGVHSVRWRVKNTFNLLKKILRKKLEQNSNEKWNNVTPDNYRSVVSDLIGIRVLHLLKEDCITIDKQIRDTWNVEKVTIFQRKGDETLEKIIDQGALEVPHDKGYRSIHYDLAYKVFKEPILIEIQVRTIFQEGWSEIDHKVKYPDVSDNALLSSFMNLFNLMSGAVDAMGSFVIELDTSNKATDTMIAESIAALAKRDEDIESLQEQVNNLKAVDAVPKDAVNSIQAKLDNIKNNDQYHFKDLALAQQISREALQILYTPFSTLHDTLNFSALVSANNDLAKRLNLLRTPSQHLTDNLNTIKSPSIKAAELLAQISSSSAQLANTSQQIEPTFEKKEQTQKTRAKRSDNRNSGGSNATKNNK</sequence>
<evidence type="ECO:0000256" key="1">
    <source>
        <dbReference type="SAM" id="MobiDB-lite"/>
    </source>
</evidence>
<accession>A0A8T8BV36</accession>
<evidence type="ECO:0000313" key="3">
    <source>
        <dbReference type="EMBL" id="QHE95262.1"/>
    </source>
</evidence>
<dbReference type="PANTHER" id="PTHR41773:SF1">
    <property type="entry name" value="RELA_SPOT DOMAIN-CONTAINING PROTEIN"/>
    <property type="match status" value="1"/>
</dbReference>
<name>A0A8T8BV36_PSEYM</name>
<dbReference type="PANTHER" id="PTHR41773">
    <property type="entry name" value="GTP PYROPHOSPHATASE-RELATED"/>
    <property type="match status" value="1"/>
</dbReference>
<proteinExistence type="predicted"/>
<dbReference type="SUPFAM" id="SSF81301">
    <property type="entry name" value="Nucleotidyltransferase"/>
    <property type="match status" value="1"/>
</dbReference>
<dbReference type="InterPro" id="IPR043519">
    <property type="entry name" value="NT_sf"/>
</dbReference>
<dbReference type="Pfam" id="PF04607">
    <property type="entry name" value="RelA_SpoT"/>
    <property type="match status" value="1"/>
</dbReference>
<dbReference type="AlphaFoldDB" id="A0A8T8BV36"/>
<reference evidence="3 4" key="1">
    <citation type="journal article" date="2011" name="PLoS Pathog.">
        <title>Dynamic evolution of pathogenicity revealed by sequencing and comparative genomics of 19 Pseudomonas syringae isolates.</title>
        <authorList>
            <person name="Baltrus D.A."/>
            <person name="Nishimura M.T."/>
            <person name="Romanchuk A."/>
            <person name="Chang J.H."/>
            <person name="Mukhtar M.S."/>
            <person name="Cherkis K."/>
            <person name="Roach J."/>
            <person name="Grant S.R."/>
            <person name="Jones C.D."/>
            <person name="Dangl J.L."/>
        </authorList>
    </citation>
    <scope>NUCLEOTIDE SEQUENCE [LARGE SCALE GENOMIC DNA]</scope>
    <source>
        <strain evidence="3 4">ES4326</strain>
    </source>
</reference>
<dbReference type="GO" id="GO:0015969">
    <property type="term" value="P:guanosine tetraphosphate metabolic process"/>
    <property type="evidence" value="ECO:0007669"/>
    <property type="project" value="InterPro"/>
</dbReference>